<organism evidence="1 2">
    <name type="scientific">Lithospermum erythrorhizon</name>
    <name type="common">Purple gromwell</name>
    <name type="synonym">Lithospermum officinale var. erythrorhizon</name>
    <dbReference type="NCBI Taxonomy" id="34254"/>
    <lineage>
        <taxon>Eukaryota</taxon>
        <taxon>Viridiplantae</taxon>
        <taxon>Streptophyta</taxon>
        <taxon>Embryophyta</taxon>
        <taxon>Tracheophyta</taxon>
        <taxon>Spermatophyta</taxon>
        <taxon>Magnoliopsida</taxon>
        <taxon>eudicotyledons</taxon>
        <taxon>Gunneridae</taxon>
        <taxon>Pentapetalae</taxon>
        <taxon>asterids</taxon>
        <taxon>lamiids</taxon>
        <taxon>Boraginales</taxon>
        <taxon>Boraginaceae</taxon>
        <taxon>Boraginoideae</taxon>
        <taxon>Lithospermeae</taxon>
        <taxon>Lithospermum</taxon>
    </lineage>
</organism>
<protein>
    <recommendedName>
        <fullName evidence="3">Reverse transcriptase/retrotransposon-derived protein RNase H-like domain-containing protein</fullName>
    </recommendedName>
</protein>
<proteinExistence type="predicted"/>
<gene>
    <name evidence="1" type="ORF">LIER_03238</name>
</gene>
<dbReference type="AlphaFoldDB" id="A0AAV3NSW1"/>
<dbReference type="Proteomes" id="UP001454036">
    <property type="component" value="Unassembled WGS sequence"/>
</dbReference>
<name>A0AAV3NSW1_LITER</name>
<sequence length="230" mass="25697">MQPEEAIDAPPGLEEYVKATMDELKEINLVTAEDPRPTYVSTLLTSEKEAEYVSLLIEFRDVFAWMYSEMPGLNPKVAVHHLAIKKGSRLVKDLNHACLKDDFPLPIPKLMIDATTGHEALTFMDGSSSIRTAQGYQLKLNPLKCTFEVTSGKFRGLVVRRQGIEIEQAKIDVIMALAEPRNIHELKSLQGKLAYLCSTHTKKELILYIAAQDQSIGALLAQEDNEGKEN</sequence>
<evidence type="ECO:0000313" key="2">
    <source>
        <dbReference type="Proteomes" id="UP001454036"/>
    </source>
</evidence>
<accession>A0AAV3NSW1</accession>
<reference evidence="1 2" key="1">
    <citation type="submission" date="2024-01" db="EMBL/GenBank/DDBJ databases">
        <title>The complete chloroplast genome sequence of Lithospermum erythrorhizon: insights into the phylogenetic relationship among Boraginaceae species and the maternal lineages of purple gromwells.</title>
        <authorList>
            <person name="Okada T."/>
            <person name="Watanabe K."/>
        </authorList>
    </citation>
    <scope>NUCLEOTIDE SEQUENCE [LARGE SCALE GENOMIC DNA]</scope>
</reference>
<evidence type="ECO:0000313" key="1">
    <source>
        <dbReference type="EMBL" id="GAA0142309.1"/>
    </source>
</evidence>
<dbReference type="EMBL" id="BAABME010000382">
    <property type="protein sequence ID" value="GAA0142309.1"/>
    <property type="molecule type" value="Genomic_DNA"/>
</dbReference>
<evidence type="ECO:0008006" key="3">
    <source>
        <dbReference type="Google" id="ProtNLM"/>
    </source>
</evidence>
<comment type="caution">
    <text evidence="1">The sequence shown here is derived from an EMBL/GenBank/DDBJ whole genome shotgun (WGS) entry which is preliminary data.</text>
</comment>
<keyword evidence="2" id="KW-1185">Reference proteome</keyword>
<dbReference type="InterPro" id="IPR043502">
    <property type="entry name" value="DNA/RNA_pol_sf"/>
</dbReference>
<dbReference type="SUPFAM" id="SSF56672">
    <property type="entry name" value="DNA/RNA polymerases"/>
    <property type="match status" value="1"/>
</dbReference>